<reference evidence="2" key="1">
    <citation type="submission" date="2016-04" db="EMBL/GenBank/DDBJ databases">
        <authorList>
            <person name="Chen S.-C."/>
            <person name="Lai M.-C."/>
        </authorList>
    </citation>
    <scope>NUCLEOTIDE SEQUENCE [LARGE SCALE GENOMIC DNA]</scope>
    <source>
        <strain evidence="2">AB14</strain>
    </source>
</reference>
<proteinExistence type="predicted"/>
<protein>
    <recommendedName>
        <fullName evidence="3">DUF1616 domain-containing protein</fullName>
    </recommendedName>
</protein>
<evidence type="ECO:0000313" key="2">
    <source>
        <dbReference type="Proteomes" id="UP000189370"/>
    </source>
</evidence>
<keyword evidence="2" id="KW-1185">Reference proteome</keyword>
<dbReference type="Proteomes" id="UP000189370">
    <property type="component" value="Unassembled WGS sequence"/>
</dbReference>
<organism evidence="1 2">
    <name type="scientific">Natrinema saccharevitans</name>
    <dbReference type="NCBI Taxonomy" id="301967"/>
    <lineage>
        <taxon>Archaea</taxon>
        <taxon>Methanobacteriati</taxon>
        <taxon>Methanobacteriota</taxon>
        <taxon>Stenosarchaea group</taxon>
        <taxon>Halobacteria</taxon>
        <taxon>Halobacteriales</taxon>
        <taxon>Natrialbaceae</taxon>
        <taxon>Natrinema</taxon>
    </lineage>
</organism>
<evidence type="ECO:0000313" key="1">
    <source>
        <dbReference type="EMBL" id="OLZ39182.1"/>
    </source>
</evidence>
<sequence length="131" mass="14090">MHRRAVLGTLAAGCGALFAGCSGSRVDGEVISNETPLVFSHEYSTQATYSGTRVVVDVTAENQGVEPITPEGRVPRVVCTFLDNGGGTLHRSGLELKKSIGVEETITLEFTLAVDVDDMSRYALRSEWVEE</sequence>
<dbReference type="PROSITE" id="PS51257">
    <property type="entry name" value="PROKAR_LIPOPROTEIN"/>
    <property type="match status" value="1"/>
</dbReference>
<evidence type="ECO:0008006" key="3">
    <source>
        <dbReference type="Google" id="ProtNLM"/>
    </source>
</evidence>
<gene>
    <name evidence="1" type="ORF">A6E15_17385</name>
</gene>
<name>A0A1S8AR92_9EURY</name>
<accession>A0A1S8AR92</accession>
<dbReference type="STRING" id="301967.A6E15_17385"/>
<dbReference type="EMBL" id="LWLN01000002">
    <property type="protein sequence ID" value="OLZ39182.1"/>
    <property type="molecule type" value="Genomic_DNA"/>
</dbReference>
<dbReference type="RefSeq" id="WP_076148497.1">
    <property type="nucleotide sequence ID" value="NZ_LWLN01000002.1"/>
</dbReference>
<comment type="caution">
    <text evidence="1">The sequence shown here is derived from an EMBL/GenBank/DDBJ whole genome shotgun (WGS) entry which is preliminary data.</text>
</comment>
<dbReference type="AlphaFoldDB" id="A0A1S8AR92"/>